<feature type="domain" description="Endoribonuclease YicC-like C-terminal" evidence="8">
    <location>
        <begin position="175"/>
        <end position="287"/>
    </location>
</feature>
<name>A0ABQ0A623_9GAMM</name>
<keyword evidence="3" id="KW-0255">Endonuclease</keyword>
<protein>
    <submittedName>
        <fullName evidence="9">YicC family protein</fullName>
    </submittedName>
</protein>
<comment type="similarity">
    <text evidence="5">Belongs to the YicC/YloC family.</text>
</comment>
<dbReference type="Pfam" id="PF08340">
    <property type="entry name" value="YicC-like_C"/>
    <property type="match status" value="1"/>
</dbReference>
<organism evidence="9 10">
    <name type="scientific">Sessilibacter corallicola</name>
    <dbReference type="NCBI Taxonomy" id="2904075"/>
    <lineage>
        <taxon>Bacteria</taxon>
        <taxon>Pseudomonadati</taxon>
        <taxon>Pseudomonadota</taxon>
        <taxon>Gammaproteobacteria</taxon>
        <taxon>Cellvibrionales</taxon>
        <taxon>Cellvibrionaceae</taxon>
        <taxon>Sessilibacter</taxon>
    </lineage>
</organism>
<dbReference type="InterPro" id="IPR013551">
    <property type="entry name" value="YicC-like_C"/>
</dbReference>
<evidence type="ECO:0000256" key="5">
    <source>
        <dbReference type="ARBA" id="ARBA00035648"/>
    </source>
</evidence>
<evidence type="ECO:0000259" key="7">
    <source>
        <dbReference type="Pfam" id="PF03755"/>
    </source>
</evidence>
<sequence length="287" mass="33213">MTHSMTGFARNQETFTWAQLTWEIRSINHRYLEPHFRLPETLRLLEPNLREILRNKIARGKVEVSLQVQKTTTQQTINIDENLAKEVIQAAETINHQLSKPATINPMQILQWPGVIQESEIDPEQAKTNALSSFSTAVDDLIQQRAREGKELKNHITNRLDQVNALVEKTRLVLPELKQNQRNKLLEKLSVLEVEVDQDRLEQELVYLAQKSDVDEELDRLETHANEVKNCLNQKKPVGRRLDFLMQELNREANTLSSKATVSDTTQTAVELKVLIEQMREQVQNIE</sequence>
<dbReference type="Pfam" id="PF03755">
    <property type="entry name" value="YicC-like_N"/>
    <property type="match status" value="1"/>
</dbReference>
<dbReference type="Proteomes" id="UP001465153">
    <property type="component" value="Unassembled WGS sequence"/>
</dbReference>
<feature type="coiled-coil region" evidence="6">
    <location>
        <begin position="182"/>
        <end position="234"/>
    </location>
</feature>
<evidence type="ECO:0000256" key="6">
    <source>
        <dbReference type="SAM" id="Coils"/>
    </source>
</evidence>
<evidence type="ECO:0000256" key="1">
    <source>
        <dbReference type="ARBA" id="ARBA00001968"/>
    </source>
</evidence>
<evidence type="ECO:0000256" key="2">
    <source>
        <dbReference type="ARBA" id="ARBA00022722"/>
    </source>
</evidence>
<comment type="caution">
    <text evidence="9">The sequence shown here is derived from an EMBL/GenBank/DDBJ whole genome shotgun (WGS) entry which is preliminary data.</text>
</comment>
<dbReference type="InterPro" id="IPR005229">
    <property type="entry name" value="YicC/YloC-like"/>
</dbReference>
<keyword evidence="2" id="KW-0540">Nuclease</keyword>
<gene>
    <name evidence="9" type="ORF">NBRC116591_09160</name>
</gene>
<dbReference type="InterPro" id="IPR013527">
    <property type="entry name" value="YicC-like_N"/>
</dbReference>
<evidence type="ECO:0000256" key="3">
    <source>
        <dbReference type="ARBA" id="ARBA00022759"/>
    </source>
</evidence>
<keyword evidence="6" id="KW-0175">Coiled coil</keyword>
<proteinExistence type="inferred from homology"/>
<comment type="cofactor">
    <cofactor evidence="1">
        <name>a divalent metal cation</name>
        <dbReference type="ChEBI" id="CHEBI:60240"/>
    </cofactor>
</comment>
<evidence type="ECO:0000256" key="4">
    <source>
        <dbReference type="ARBA" id="ARBA00022801"/>
    </source>
</evidence>
<dbReference type="RefSeq" id="WP_353301828.1">
    <property type="nucleotide sequence ID" value="NZ_BAABWN010000002.1"/>
</dbReference>
<dbReference type="EMBL" id="BAABWN010000002">
    <property type="protein sequence ID" value="GAA6167106.1"/>
    <property type="molecule type" value="Genomic_DNA"/>
</dbReference>
<keyword evidence="10" id="KW-1185">Reference proteome</keyword>
<feature type="domain" description="Endoribonuclease YicC-like N-terminal" evidence="7">
    <location>
        <begin position="3"/>
        <end position="153"/>
    </location>
</feature>
<evidence type="ECO:0000259" key="8">
    <source>
        <dbReference type="Pfam" id="PF08340"/>
    </source>
</evidence>
<dbReference type="PANTHER" id="PTHR30636">
    <property type="entry name" value="UPF0701 PROTEIN YICC"/>
    <property type="match status" value="1"/>
</dbReference>
<evidence type="ECO:0000313" key="9">
    <source>
        <dbReference type="EMBL" id="GAA6167106.1"/>
    </source>
</evidence>
<keyword evidence="4" id="KW-0378">Hydrolase</keyword>
<accession>A0ABQ0A623</accession>
<reference evidence="9 10" key="1">
    <citation type="submission" date="2024-04" db="EMBL/GenBank/DDBJ databases">
        <title>Draft genome sequence of Sessilibacter corallicola NBRC 116591.</title>
        <authorList>
            <person name="Miyakawa T."/>
            <person name="Kusuya Y."/>
            <person name="Miura T."/>
        </authorList>
    </citation>
    <scope>NUCLEOTIDE SEQUENCE [LARGE SCALE GENOMIC DNA]</scope>
    <source>
        <strain evidence="9 10">KU-00831-HH</strain>
    </source>
</reference>
<dbReference type="NCBIfam" id="TIGR00255">
    <property type="entry name" value="YicC/YloC family endoribonuclease"/>
    <property type="match status" value="1"/>
</dbReference>
<dbReference type="PANTHER" id="PTHR30636:SF3">
    <property type="entry name" value="UPF0701 PROTEIN YICC"/>
    <property type="match status" value="1"/>
</dbReference>
<evidence type="ECO:0000313" key="10">
    <source>
        <dbReference type="Proteomes" id="UP001465153"/>
    </source>
</evidence>